<evidence type="ECO:0000256" key="2">
    <source>
        <dbReference type="SAM" id="SignalP"/>
    </source>
</evidence>
<comment type="caution">
    <text evidence="3">The sequence shown here is derived from an EMBL/GenBank/DDBJ whole genome shotgun (WGS) entry which is preliminary data.</text>
</comment>
<protein>
    <recommendedName>
        <fullName evidence="5">EGF-like domain-containing protein</fullName>
    </recommendedName>
</protein>
<keyword evidence="4" id="KW-1185">Reference proteome</keyword>
<sequence length="142" mass="16817">MSSRKLTVFLRICVLFSFILPITRSSLLDKLRTFHSRSVYHTKIEETTTFKKTHEADELQGNECGCKNGKCVSQSNRQMCICDSEFYQLDSFTCEEERALKRKVLITGVLFFIFLFLTLMVYYFLFRKSFERNGRYLIHIYG</sequence>
<feature type="signal peptide" evidence="2">
    <location>
        <begin position="1"/>
        <end position="25"/>
    </location>
</feature>
<organism evidence="3 4">
    <name type="scientific">Trichonephila clavata</name>
    <name type="common">Joro spider</name>
    <name type="synonym">Nephila clavata</name>
    <dbReference type="NCBI Taxonomy" id="2740835"/>
    <lineage>
        <taxon>Eukaryota</taxon>
        <taxon>Metazoa</taxon>
        <taxon>Ecdysozoa</taxon>
        <taxon>Arthropoda</taxon>
        <taxon>Chelicerata</taxon>
        <taxon>Arachnida</taxon>
        <taxon>Araneae</taxon>
        <taxon>Araneomorphae</taxon>
        <taxon>Entelegynae</taxon>
        <taxon>Araneoidea</taxon>
        <taxon>Nephilidae</taxon>
        <taxon>Trichonephila</taxon>
    </lineage>
</organism>
<keyword evidence="2" id="KW-0732">Signal</keyword>
<dbReference type="EMBL" id="BMAO01028637">
    <property type="protein sequence ID" value="GFR26170.1"/>
    <property type="molecule type" value="Genomic_DNA"/>
</dbReference>
<keyword evidence="1" id="KW-1133">Transmembrane helix</keyword>
<evidence type="ECO:0000256" key="1">
    <source>
        <dbReference type="SAM" id="Phobius"/>
    </source>
</evidence>
<feature type="transmembrane region" description="Helical" evidence="1">
    <location>
        <begin position="104"/>
        <end position="125"/>
    </location>
</feature>
<keyword evidence="1" id="KW-0472">Membrane</keyword>
<name>A0A8X6LY20_TRICU</name>
<reference evidence="3" key="1">
    <citation type="submission" date="2020-07" db="EMBL/GenBank/DDBJ databases">
        <title>Multicomponent nature underlies the extraordinary mechanical properties of spider dragline silk.</title>
        <authorList>
            <person name="Kono N."/>
            <person name="Nakamura H."/>
            <person name="Mori M."/>
            <person name="Yoshida Y."/>
            <person name="Ohtoshi R."/>
            <person name="Malay A.D."/>
            <person name="Moran D.A.P."/>
            <person name="Tomita M."/>
            <person name="Numata K."/>
            <person name="Arakawa K."/>
        </authorList>
    </citation>
    <scope>NUCLEOTIDE SEQUENCE</scope>
</reference>
<keyword evidence="1" id="KW-0812">Transmembrane</keyword>
<accession>A0A8X6LY20</accession>
<dbReference type="AlphaFoldDB" id="A0A8X6LY20"/>
<dbReference type="Proteomes" id="UP000887116">
    <property type="component" value="Unassembled WGS sequence"/>
</dbReference>
<evidence type="ECO:0000313" key="3">
    <source>
        <dbReference type="EMBL" id="GFR26170.1"/>
    </source>
</evidence>
<evidence type="ECO:0008006" key="5">
    <source>
        <dbReference type="Google" id="ProtNLM"/>
    </source>
</evidence>
<gene>
    <name evidence="3" type="ORF">TNCT_563211</name>
</gene>
<proteinExistence type="predicted"/>
<evidence type="ECO:0000313" key="4">
    <source>
        <dbReference type="Proteomes" id="UP000887116"/>
    </source>
</evidence>
<feature type="chain" id="PRO_5036450467" description="EGF-like domain-containing protein" evidence="2">
    <location>
        <begin position="26"/>
        <end position="142"/>
    </location>
</feature>